<evidence type="ECO:0000259" key="1">
    <source>
        <dbReference type="Pfam" id="PF12146"/>
    </source>
</evidence>
<dbReference type="PANTHER" id="PTHR11614">
    <property type="entry name" value="PHOSPHOLIPASE-RELATED"/>
    <property type="match status" value="1"/>
</dbReference>
<sequence>MTLTEEGDFITSDGAKLYTKAWKPDSGSISAVLIFVHGFSDHINAYYDFFPTLSSPPYNIAVYGFDQRGWGRSVRKPSDTGLTGPTSRVLSDIHDFVIHVASMKENHGQSLFLMGHSMGGGEALCYMLSTSQQFSNRPPISGLLLEAPYIELDPVEQPNPLTVIGGRLAALVMPNMQMKQKLHPTYMSRSAKVRQEWVDDPLNHDTGTLEGLKGLLERAGDLSKLSYGHKVPGLTAKMPCPIWLAHGTGDRVLSPQASRRFFEVLEAPDGDKEFKSYPDGYHKLHAEPDGMGEQFAKDVGEWVLGHAKQAPKQGSQRSKL</sequence>
<gene>
    <name evidence="2" type="ORF">PV11_00677</name>
</gene>
<dbReference type="Proteomes" id="UP000053599">
    <property type="component" value="Unassembled WGS sequence"/>
</dbReference>
<dbReference type="Pfam" id="PF12146">
    <property type="entry name" value="Hydrolase_4"/>
    <property type="match status" value="1"/>
</dbReference>
<dbReference type="SUPFAM" id="SSF53474">
    <property type="entry name" value="alpha/beta-Hydrolases"/>
    <property type="match status" value="1"/>
</dbReference>
<proteinExistence type="predicted"/>
<dbReference type="InterPro" id="IPR051044">
    <property type="entry name" value="MAG_DAG_Lipase"/>
</dbReference>
<dbReference type="Gene3D" id="3.40.50.1820">
    <property type="entry name" value="alpha/beta hydrolase"/>
    <property type="match status" value="1"/>
</dbReference>
<dbReference type="STRING" id="1016849.A0A0D1XAM0"/>
<evidence type="ECO:0000313" key="2">
    <source>
        <dbReference type="EMBL" id="KIV84931.1"/>
    </source>
</evidence>
<dbReference type="InterPro" id="IPR022742">
    <property type="entry name" value="Hydrolase_4"/>
</dbReference>
<reference evidence="2 3" key="1">
    <citation type="submission" date="2015-01" db="EMBL/GenBank/DDBJ databases">
        <title>The Genome Sequence of Exophiala sideris CBS121828.</title>
        <authorList>
            <consortium name="The Broad Institute Genomics Platform"/>
            <person name="Cuomo C."/>
            <person name="de Hoog S."/>
            <person name="Gorbushina A."/>
            <person name="Stielow B."/>
            <person name="Teixiera M."/>
            <person name="Abouelleil A."/>
            <person name="Chapman S.B."/>
            <person name="Priest M."/>
            <person name="Young S.K."/>
            <person name="Wortman J."/>
            <person name="Nusbaum C."/>
            <person name="Birren B."/>
        </authorList>
    </citation>
    <scope>NUCLEOTIDE SEQUENCE [LARGE SCALE GENOMIC DNA]</scope>
    <source>
        <strain evidence="2 3">CBS 121828</strain>
    </source>
</reference>
<accession>A0A0D1XAM0</accession>
<dbReference type="InterPro" id="IPR029058">
    <property type="entry name" value="AB_hydrolase_fold"/>
</dbReference>
<feature type="domain" description="Serine aminopeptidase S33" evidence="1">
    <location>
        <begin position="29"/>
        <end position="289"/>
    </location>
</feature>
<dbReference type="HOGENOM" id="CLU_026209_5_1_1"/>
<organism evidence="2 3">
    <name type="scientific">Exophiala sideris</name>
    <dbReference type="NCBI Taxonomy" id="1016849"/>
    <lineage>
        <taxon>Eukaryota</taxon>
        <taxon>Fungi</taxon>
        <taxon>Dikarya</taxon>
        <taxon>Ascomycota</taxon>
        <taxon>Pezizomycotina</taxon>
        <taxon>Eurotiomycetes</taxon>
        <taxon>Chaetothyriomycetidae</taxon>
        <taxon>Chaetothyriales</taxon>
        <taxon>Herpotrichiellaceae</taxon>
        <taxon>Exophiala</taxon>
    </lineage>
</organism>
<name>A0A0D1XAM0_9EURO</name>
<evidence type="ECO:0000313" key="3">
    <source>
        <dbReference type="Proteomes" id="UP000053599"/>
    </source>
</evidence>
<dbReference type="AlphaFoldDB" id="A0A0D1XAM0"/>
<dbReference type="EMBL" id="KN846951">
    <property type="protein sequence ID" value="KIV84931.1"/>
    <property type="molecule type" value="Genomic_DNA"/>
</dbReference>
<dbReference type="OrthoDB" id="10249433at2759"/>
<protein>
    <recommendedName>
        <fullName evidence="1">Serine aminopeptidase S33 domain-containing protein</fullName>
    </recommendedName>
</protein>